<comment type="caution">
    <text evidence="1">The sequence shown here is derived from an EMBL/GenBank/DDBJ whole genome shotgun (WGS) entry which is preliminary data.</text>
</comment>
<sequence>MENLLSQWVKYPTRSWQGDTLSRLDLIFTKGVQLGKGIEHECSLGKSDNELLKFYLDVGLRVENGNGYKEEYLNFAKVRYNDLRRYFGNVFTVYQEVSIQSKYDKFMEIYNKAVENSVPKYTKKTLRRNQWFNENYKKVKSEKEKHGESTRGIMKKWREKNIELQEIDMLTR</sequence>
<accession>A0A5B7IFP2</accession>
<name>A0A5B7IFP2_PORTR</name>
<proteinExistence type="predicted"/>
<evidence type="ECO:0000313" key="2">
    <source>
        <dbReference type="Proteomes" id="UP000324222"/>
    </source>
</evidence>
<protein>
    <submittedName>
        <fullName evidence="1">Uncharacterized protein</fullName>
    </submittedName>
</protein>
<dbReference type="Proteomes" id="UP000324222">
    <property type="component" value="Unassembled WGS sequence"/>
</dbReference>
<dbReference type="AlphaFoldDB" id="A0A5B7IFP2"/>
<organism evidence="1 2">
    <name type="scientific">Portunus trituberculatus</name>
    <name type="common">Swimming crab</name>
    <name type="synonym">Neptunus trituberculatus</name>
    <dbReference type="NCBI Taxonomy" id="210409"/>
    <lineage>
        <taxon>Eukaryota</taxon>
        <taxon>Metazoa</taxon>
        <taxon>Ecdysozoa</taxon>
        <taxon>Arthropoda</taxon>
        <taxon>Crustacea</taxon>
        <taxon>Multicrustacea</taxon>
        <taxon>Malacostraca</taxon>
        <taxon>Eumalacostraca</taxon>
        <taxon>Eucarida</taxon>
        <taxon>Decapoda</taxon>
        <taxon>Pleocyemata</taxon>
        <taxon>Brachyura</taxon>
        <taxon>Eubrachyura</taxon>
        <taxon>Portunoidea</taxon>
        <taxon>Portunidae</taxon>
        <taxon>Portuninae</taxon>
        <taxon>Portunus</taxon>
    </lineage>
</organism>
<gene>
    <name evidence="1" type="ORF">E2C01_075714</name>
</gene>
<keyword evidence="2" id="KW-1185">Reference proteome</keyword>
<dbReference type="EMBL" id="VSRR010055964">
    <property type="protein sequence ID" value="MPC81113.1"/>
    <property type="molecule type" value="Genomic_DNA"/>
</dbReference>
<evidence type="ECO:0000313" key="1">
    <source>
        <dbReference type="EMBL" id="MPC81113.1"/>
    </source>
</evidence>
<reference evidence="1 2" key="1">
    <citation type="submission" date="2019-05" db="EMBL/GenBank/DDBJ databases">
        <title>Another draft genome of Portunus trituberculatus and its Hox gene families provides insights of decapod evolution.</title>
        <authorList>
            <person name="Jeong J.-H."/>
            <person name="Song I."/>
            <person name="Kim S."/>
            <person name="Choi T."/>
            <person name="Kim D."/>
            <person name="Ryu S."/>
            <person name="Kim W."/>
        </authorList>
    </citation>
    <scope>NUCLEOTIDE SEQUENCE [LARGE SCALE GENOMIC DNA]</scope>
    <source>
        <tissue evidence="1">Muscle</tissue>
    </source>
</reference>